<dbReference type="KEGG" id="saga:M5M_16790"/>
<dbReference type="EC" id="3.2.1.78" evidence="3"/>
<evidence type="ECO:0000256" key="1">
    <source>
        <dbReference type="ARBA" id="ARBA00001678"/>
    </source>
</evidence>
<dbReference type="GO" id="GO:0005576">
    <property type="term" value="C:extracellular region"/>
    <property type="evidence" value="ECO:0007669"/>
    <property type="project" value="UniProtKB-SubCell"/>
</dbReference>
<gene>
    <name evidence="9" type="ordered locus">M5M_16790</name>
</gene>
<name>K4KQT6_SIMAS</name>
<dbReference type="PANTHER" id="PTHR31451:SF39">
    <property type="entry name" value="MANNAN ENDO-1,4-BETA-MANNOSIDASE 1"/>
    <property type="match status" value="1"/>
</dbReference>
<dbReference type="PANTHER" id="PTHR31451">
    <property type="match status" value="1"/>
</dbReference>
<evidence type="ECO:0000256" key="7">
    <source>
        <dbReference type="ARBA" id="ARBA00023295"/>
    </source>
</evidence>
<dbReference type="GO" id="GO:0000272">
    <property type="term" value="P:polysaccharide catabolic process"/>
    <property type="evidence" value="ECO:0007669"/>
    <property type="project" value="InterPro"/>
</dbReference>
<evidence type="ECO:0000256" key="2">
    <source>
        <dbReference type="ARBA" id="ARBA00004613"/>
    </source>
</evidence>
<evidence type="ECO:0000256" key="4">
    <source>
        <dbReference type="ARBA" id="ARBA00022525"/>
    </source>
</evidence>
<keyword evidence="7" id="KW-0326">Glycosidase</keyword>
<dbReference type="Proteomes" id="UP000000466">
    <property type="component" value="Chromosome"/>
</dbReference>
<dbReference type="InterPro" id="IPR045053">
    <property type="entry name" value="MAN-like"/>
</dbReference>
<dbReference type="HOGENOM" id="CLU_030051_2_0_6"/>
<sequence length="526" mass="58731">MKHIGPHLFCLGLLMLLGCGEKPAPAVEAAPAAAELTGATSGFDTFIQRKEHQLFDGEKPFRFFGLHATELHRIEDDVRSKASQIGKSDHFKWPTAREQENWVKSLVWSGHTATRIYALSIDDISLAPDVRKNMPAHVLWDQESQRLVLNEDGMQVLDRLVYLADLHGLRLIIPFVDHWSWWGGKRELALMAGEPDMDDKVTGPIYDINSQTYALYQDLIRQVIGRTNTLTGRKYSEEKAIMAWETGNELRGTNAEFLAQTAALIKSLAPHQLIVDGDQQADSINLPDEAVAVGSEFLGLVDPNVDIMSNHFYGDYMSADVVTRQADLAKQYGKVFFVGEYGLQPMETIRQVTDAIVAHEAIGGALIWGYRGHREAGGFYWHKEGDSGHLSYHLPGFAVNAANQEQAVVELIRQVQAGFATNEQQRRFATEWPDPEAPLLHPIGPQGQINWMGSPMVLRYNLYKANARTEWHLYQADLTDGSNGWDPAIMNLYQDSNCQTGDQYRLTAVNPAGESIGSEIRIASCN</sequence>
<evidence type="ECO:0000259" key="8">
    <source>
        <dbReference type="Pfam" id="PF26410"/>
    </source>
</evidence>
<protein>
    <recommendedName>
        <fullName evidence="3">mannan endo-1,4-beta-mannosidase</fullName>
        <ecNumber evidence="3">3.2.1.78</ecNumber>
    </recommendedName>
</protein>
<dbReference type="STRING" id="1117647.M5M_16790"/>
<comment type="catalytic activity">
    <reaction evidence="1">
        <text>Random hydrolysis of (1-&gt;4)-beta-D-mannosidic linkages in mannans, galactomannans and glucomannans.</text>
        <dbReference type="EC" id="3.2.1.78"/>
    </reaction>
</comment>
<proteinExistence type="predicted"/>
<dbReference type="Pfam" id="PF26410">
    <property type="entry name" value="GH5_mannosidase"/>
    <property type="match status" value="1"/>
</dbReference>
<dbReference type="InterPro" id="IPR001547">
    <property type="entry name" value="Glyco_hydro_5"/>
</dbReference>
<accession>K4KQT6</accession>
<evidence type="ECO:0000313" key="9">
    <source>
        <dbReference type="EMBL" id="AFV00489.2"/>
    </source>
</evidence>
<organism evidence="9 10">
    <name type="scientific">Simiduia agarivorans (strain DSM 21679 / JCM 13881 / BCRC 17597 / SA1)</name>
    <dbReference type="NCBI Taxonomy" id="1117647"/>
    <lineage>
        <taxon>Bacteria</taxon>
        <taxon>Pseudomonadati</taxon>
        <taxon>Pseudomonadota</taxon>
        <taxon>Gammaproteobacteria</taxon>
        <taxon>Cellvibrionales</taxon>
        <taxon>Cellvibrionaceae</taxon>
        <taxon>Simiduia</taxon>
    </lineage>
</organism>
<dbReference type="GO" id="GO:0016985">
    <property type="term" value="F:mannan endo-1,4-beta-mannosidase activity"/>
    <property type="evidence" value="ECO:0007669"/>
    <property type="project" value="TreeGrafter"/>
</dbReference>
<evidence type="ECO:0000313" key="10">
    <source>
        <dbReference type="Proteomes" id="UP000000466"/>
    </source>
</evidence>
<dbReference type="Gene3D" id="3.20.20.80">
    <property type="entry name" value="Glycosidases"/>
    <property type="match status" value="1"/>
</dbReference>
<dbReference type="EMBL" id="CP003746">
    <property type="protein sequence ID" value="AFV00489.2"/>
    <property type="molecule type" value="Genomic_DNA"/>
</dbReference>
<dbReference type="OrthoDB" id="9801493at2"/>
<dbReference type="PROSITE" id="PS51257">
    <property type="entry name" value="PROKAR_LIPOPROTEIN"/>
    <property type="match status" value="1"/>
</dbReference>
<dbReference type="eggNOG" id="COG3934">
    <property type="taxonomic scope" value="Bacteria"/>
</dbReference>
<keyword evidence="6" id="KW-0378">Hydrolase</keyword>
<keyword evidence="5" id="KW-0732">Signal</keyword>
<keyword evidence="4" id="KW-0964">Secreted</keyword>
<reference evidence="9 10" key="1">
    <citation type="journal article" date="2013" name="Genome Announc.">
        <title>Complete genome sequence of Simiduia agarivorans SA1(T), a marine bacterium able to degrade a variety of polysaccharides.</title>
        <authorList>
            <person name="Lin S.Y."/>
            <person name="Shieh W.Y."/>
            <person name="Chen J.S."/>
            <person name="Tang S.L."/>
        </authorList>
    </citation>
    <scope>NUCLEOTIDE SEQUENCE [LARGE SCALE GENOMIC DNA]</scope>
    <source>
        <strain evidence="10">DSM 21679 / JCM 13881 / BCRC 17597 / SA1</strain>
    </source>
</reference>
<dbReference type="SUPFAM" id="SSF51445">
    <property type="entry name" value="(Trans)glycosidases"/>
    <property type="match status" value="1"/>
</dbReference>
<comment type="subcellular location">
    <subcellularLocation>
        <location evidence="2">Secreted</location>
    </subcellularLocation>
</comment>
<evidence type="ECO:0000256" key="6">
    <source>
        <dbReference type="ARBA" id="ARBA00022801"/>
    </source>
</evidence>
<dbReference type="AlphaFoldDB" id="K4KQT6"/>
<dbReference type="RefSeq" id="WP_016389806.1">
    <property type="nucleotide sequence ID" value="NC_018868.3"/>
</dbReference>
<evidence type="ECO:0000256" key="5">
    <source>
        <dbReference type="ARBA" id="ARBA00022729"/>
    </source>
</evidence>
<feature type="domain" description="Glycoside hydrolase family 5" evidence="8">
    <location>
        <begin position="133"/>
        <end position="279"/>
    </location>
</feature>
<keyword evidence="10" id="KW-1185">Reference proteome</keyword>
<dbReference type="InterPro" id="IPR017853">
    <property type="entry name" value="GH"/>
</dbReference>
<evidence type="ECO:0000256" key="3">
    <source>
        <dbReference type="ARBA" id="ARBA00012706"/>
    </source>
</evidence>